<proteinExistence type="predicted"/>
<feature type="compositionally biased region" description="Low complexity" evidence="1">
    <location>
        <begin position="269"/>
        <end position="281"/>
    </location>
</feature>
<feature type="compositionally biased region" description="Basic and acidic residues" evidence="1">
    <location>
        <begin position="109"/>
        <end position="122"/>
    </location>
</feature>
<feature type="region of interest" description="Disordered" evidence="1">
    <location>
        <begin position="1"/>
        <end position="34"/>
    </location>
</feature>
<feature type="compositionally biased region" description="Polar residues" evidence="1">
    <location>
        <begin position="468"/>
        <end position="484"/>
    </location>
</feature>
<feature type="compositionally biased region" description="Basic and acidic residues" evidence="1">
    <location>
        <begin position="192"/>
        <end position="205"/>
    </location>
</feature>
<feature type="compositionally biased region" description="Basic and acidic residues" evidence="1">
    <location>
        <begin position="510"/>
        <end position="559"/>
    </location>
</feature>
<keyword evidence="3" id="KW-1185">Reference proteome</keyword>
<feature type="compositionally biased region" description="Polar residues" evidence="1">
    <location>
        <begin position="89"/>
        <end position="107"/>
    </location>
</feature>
<feature type="region of interest" description="Disordered" evidence="1">
    <location>
        <begin position="143"/>
        <end position="169"/>
    </location>
</feature>
<dbReference type="EMBL" id="ML995834">
    <property type="protein sequence ID" value="KAF2769417.1"/>
    <property type="molecule type" value="Genomic_DNA"/>
</dbReference>
<sequence length="640" mass="65032">MAIKGGKAAPYARDADETVSGSSAIGDDSHLGRDAALGTAGAAGLGAAGYEANKHYNDPSRATTSQTQTTGPATTSTTTNERHFPLSGGITSTGPASSTYGATQQLPDRTARGTLSDDSHLGRDTAIAGGLVGAGAGAGALAHEHRTHGPHGTDDIGAGRSSHALGDRPRDLAADNATYTDRSFHLPGDGAGFHHDNEKPFEGSVHHTHGPHASDVANRLDPHVPGEFPTESGTDRHLGRDAALGGAGLGAAGAGAYELIQRDQPSTASSLPTGQSTTGQSTGPGGVGSYEMAQGGDNSLHPAPATSSIAPQSQHHYGRDAAVAGGVGAAGVGAYELGKDHRDPTSETSDTLGGQQPASATGAYGLPDTQQHDPAYVPLSSSQAQGVPATGGVALTQQPGQEHHYGRDAALAGGAAGAGAGAYELGKEREGTAQAPQSYSQRDPLSTTTNTTTTTTTSVGQKPRTADPHTSNAQNAAQPQQTSHVGRDTAIAGGTGAAGVGAYEAEKLHHHGDGHNKLHKRDDPRGWTQEEKHERELQQAREREAAVGGDRGEKKESLIHRILHPGSHKHEKETTQHRGRDTEASTATGAAAASGVGGQEYGQQVAGQAPQQLDAEGRVIDPHTGLPMNVATHGDGSGGY</sequence>
<feature type="compositionally biased region" description="Polar residues" evidence="1">
    <location>
        <begin position="601"/>
        <end position="611"/>
    </location>
</feature>
<accession>A0A6G1L967</accession>
<feature type="region of interest" description="Disordered" evidence="1">
    <location>
        <begin position="427"/>
        <end position="493"/>
    </location>
</feature>
<feature type="compositionally biased region" description="Low complexity" evidence="1">
    <location>
        <begin position="62"/>
        <end position="79"/>
    </location>
</feature>
<feature type="region of interest" description="Disordered" evidence="1">
    <location>
        <begin position="51"/>
        <end position="122"/>
    </location>
</feature>
<evidence type="ECO:0000256" key="1">
    <source>
        <dbReference type="SAM" id="MobiDB-lite"/>
    </source>
</evidence>
<feature type="compositionally biased region" description="Basic and acidic residues" evidence="1">
    <location>
        <begin position="568"/>
        <end position="583"/>
    </location>
</feature>
<dbReference type="OrthoDB" id="2590867at2759"/>
<feature type="compositionally biased region" description="Polar residues" evidence="1">
    <location>
        <begin position="346"/>
        <end position="359"/>
    </location>
</feature>
<feature type="compositionally biased region" description="Low complexity" evidence="1">
    <location>
        <begin position="584"/>
        <end position="594"/>
    </location>
</feature>
<feature type="region of interest" description="Disordered" evidence="1">
    <location>
        <begin position="264"/>
        <end position="318"/>
    </location>
</feature>
<evidence type="ECO:0000313" key="3">
    <source>
        <dbReference type="Proteomes" id="UP000799436"/>
    </source>
</evidence>
<feature type="region of interest" description="Disordered" evidence="1">
    <location>
        <begin position="336"/>
        <end position="404"/>
    </location>
</feature>
<feature type="compositionally biased region" description="Polar residues" evidence="1">
    <location>
        <begin position="434"/>
        <end position="446"/>
    </location>
</feature>
<gene>
    <name evidence="2" type="ORF">EJ03DRAFT_96916</name>
</gene>
<feature type="region of interest" description="Disordered" evidence="1">
    <location>
        <begin position="510"/>
        <end position="640"/>
    </location>
</feature>
<protein>
    <submittedName>
        <fullName evidence="2">Uncharacterized protein</fullName>
    </submittedName>
</protein>
<feature type="compositionally biased region" description="Low complexity" evidence="1">
    <location>
        <begin position="447"/>
        <end position="457"/>
    </location>
</feature>
<evidence type="ECO:0000313" key="2">
    <source>
        <dbReference type="EMBL" id="KAF2769417.1"/>
    </source>
</evidence>
<dbReference type="Proteomes" id="UP000799436">
    <property type="component" value="Unassembled WGS sequence"/>
</dbReference>
<reference evidence="2" key="1">
    <citation type="journal article" date="2020" name="Stud. Mycol.">
        <title>101 Dothideomycetes genomes: a test case for predicting lifestyles and emergence of pathogens.</title>
        <authorList>
            <person name="Haridas S."/>
            <person name="Albert R."/>
            <person name="Binder M."/>
            <person name="Bloem J."/>
            <person name="Labutti K."/>
            <person name="Salamov A."/>
            <person name="Andreopoulos B."/>
            <person name="Baker S."/>
            <person name="Barry K."/>
            <person name="Bills G."/>
            <person name="Bluhm B."/>
            <person name="Cannon C."/>
            <person name="Castanera R."/>
            <person name="Culley D."/>
            <person name="Daum C."/>
            <person name="Ezra D."/>
            <person name="Gonzalez J."/>
            <person name="Henrissat B."/>
            <person name="Kuo A."/>
            <person name="Liang C."/>
            <person name="Lipzen A."/>
            <person name="Lutzoni F."/>
            <person name="Magnuson J."/>
            <person name="Mondo S."/>
            <person name="Nolan M."/>
            <person name="Ohm R."/>
            <person name="Pangilinan J."/>
            <person name="Park H.-J."/>
            <person name="Ramirez L."/>
            <person name="Alfaro M."/>
            <person name="Sun H."/>
            <person name="Tritt A."/>
            <person name="Yoshinaga Y."/>
            <person name="Zwiers L.-H."/>
            <person name="Turgeon B."/>
            <person name="Goodwin S."/>
            <person name="Spatafora J."/>
            <person name="Crous P."/>
            <person name="Grigoriev I."/>
        </authorList>
    </citation>
    <scope>NUCLEOTIDE SEQUENCE</scope>
    <source>
        <strain evidence="2">CBS 116005</strain>
    </source>
</reference>
<feature type="region of interest" description="Disordered" evidence="1">
    <location>
        <begin position="186"/>
        <end position="242"/>
    </location>
</feature>
<name>A0A6G1L967_9PEZI</name>
<feature type="compositionally biased region" description="Polar residues" evidence="1">
    <location>
        <begin position="305"/>
        <end position="315"/>
    </location>
</feature>
<dbReference type="AlphaFoldDB" id="A0A6G1L967"/>
<organism evidence="2 3">
    <name type="scientific">Teratosphaeria nubilosa</name>
    <dbReference type="NCBI Taxonomy" id="161662"/>
    <lineage>
        <taxon>Eukaryota</taxon>
        <taxon>Fungi</taxon>
        <taxon>Dikarya</taxon>
        <taxon>Ascomycota</taxon>
        <taxon>Pezizomycotina</taxon>
        <taxon>Dothideomycetes</taxon>
        <taxon>Dothideomycetidae</taxon>
        <taxon>Mycosphaerellales</taxon>
        <taxon>Teratosphaeriaceae</taxon>
        <taxon>Teratosphaeria</taxon>
    </lineage>
</organism>